<sequence length="120" mass="13670">MDERSQMKSRTNALWTNAQTGRTITGKDERSRGRTIAHCRTLTDRPERTYNVSGKVQKCLHSCKQQLLHPSSDCHGCKEKLIITLLTVHARCSQQRGEAFHAQQRPACFQVVRLLSLLPL</sequence>
<proteinExistence type="predicted"/>
<protein>
    <submittedName>
        <fullName evidence="2">Uncharacterized protein</fullName>
    </submittedName>
</protein>
<dbReference type="EMBL" id="CM003378">
    <property type="protein sequence ID" value="KOM51141.1"/>
    <property type="molecule type" value="Genomic_DNA"/>
</dbReference>
<evidence type="ECO:0000256" key="1">
    <source>
        <dbReference type="SAM" id="MobiDB-lite"/>
    </source>
</evidence>
<reference evidence="3" key="1">
    <citation type="journal article" date="2015" name="Proc. Natl. Acad. Sci. U.S.A.">
        <title>Genome sequencing of adzuki bean (Vigna angularis) provides insight into high starch and low fat accumulation and domestication.</title>
        <authorList>
            <person name="Yang K."/>
            <person name="Tian Z."/>
            <person name="Chen C."/>
            <person name="Luo L."/>
            <person name="Zhao B."/>
            <person name="Wang Z."/>
            <person name="Yu L."/>
            <person name="Li Y."/>
            <person name="Sun Y."/>
            <person name="Li W."/>
            <person name="Chen Y."/>
            <person name="Li Y."/>
            <person name="Zhang Y."/>
            <person name="Ai D."/>
            <person name="Zhao J."/>
            <person name="Shang C."/>
            <person name="Ma Y."/>
            <person name="Wu B."/>
            <person name="Wang M."/>
            <person name="Gao L."/>
            <person name="Sun D."/>
            <person name="Zhang P."/>
            <person name="Guo F."/>
            <person name="Wang W."/>
            <person name="Li Y."/>
            <person name="Wang J."/>
            <person name="Varshney R.K."/>
            <person name="Wang J."/>
            <person name="Ling H.Q."/>
            <person name="Wan P."/>
        </authorList>
    </citation>
    <scope>NUCLEOTIDE SEQUENCE</scope>
    <source>
        <strain evidence="3">cv. Jingnong 6</strain>
    </source>
</reference>
<gene>
    <name evidence="2" type="ORF">LR48_Vigan08g196800</name>
</gene>
<accession>A0A0L9V7V6</accession>
<feature type="region of interest" description="Disordered" evidence="1">
    <location>
        <begin position="1"/>
        <end position="31"/>
    </location>
</feature>
<dbReference type="Proteomes" id="UP000053144">
    <property type="component" value="Chromosome 8"/>
</dbReference>
<dbReference type="Gramene" id="KOM51141">
    <property type="protein sequence ID" value="KOM51141"/>
    <property type="gene ID" value="LR48_Vigan08g196800"/>
</dbReference>
<dbReference type="AlphaFoldDB" id="A0A0L9V7V6"/>
<name>A0A0L9V7V6_PHAAN</name>
<feature type="compositionally biased region" description="Polar residues" evidence="1">
    <location>
        <begin position="8"/>
        <end position="23"/>
    </location>
</feature>
<organism evidence="2 3">
    <name type="scientific">Phaseolus angularis</name>
    <name type="common">Azuki bean</name>
    <name type="synonym">Vigna angularis</name>
    <dbReference type="NCBI Taxonomy" id="3914"/>
    <lineage>
        <taxon>Eukaryota</taxon>
        <taxon>Viridiplantae</taxon>
        <taxon>Streptophyta</taxon>
        <taxon>Embryophyta</taxon>
        <taxon>Tracheophyta</taxon>
        <taxon>Spermatophyta</taxon>
        <taxon>Magnoliopsida</taxon>
        <taxon>eudicotyledons</taxon>
        <taxon>Gunneridae</taxon>
        <taxon>Pentapetalae</taxon>
        <taxon>rosids</taxon>
        <taxon>fabids</taxon>
        <taxon>Fabales</taxon>
        <taxon>Fabaceae</taxon>
        <taxon>Papilionoideae</taxon>
        <taxon>50 kb inversion clade</taxon>
        <taxon>NPAAA clade</taxon>
        <taxon>indigoferoid/millettioid clade</taxon>
        <taxon>Phaseoleae</taxon>
        <taxon>Vigna</taxon>
    </lineage>
</organism>
<evidence type="ECO:0000313" key="2">
    <source>
        <dbReference type="EMBL" id="KOM51141.1"/>
    </source>
</evidence>
<evidence type="ECO:0000313" key="3">
    <source>
        <dbReference type="Proteomes" id="UP000053144"/>
    </source>
</evidence>